<keyword evidence="7" id="KW-0206">Cytoskeleton</keyword>
<dbReference type="PANTHER" id="PTHR14871">
    <property type="entry name" value="DYNEIN REGULATORY COMPLEX PROTEIN 9"/>
    <property type="match status" value="1"/>
</dbReference>
<keyword evidence="5" id="KW-0282">Flagellum</keyword>
<evidence type="ECO:0000256" key="8">
    <source>
        <dbReference type="ARBA" id="ARBA00023273"/>
    </source>
</evidence>
<dbReference type="Proteomes" id="UP000694924">
    <property type="component" value="Unplaced"/>
</dbReference>
<dbReference type="InterPro" id="IPR000048">
    <property type="entry name" value="IQ_motif_EF-hand-BS"/>
</dbReference>
<keyword evidence="11" id="KW-1133">Transmembrane helix</keyword>
<feature type="coiled-coil region" evidence="10">
    <location>
        <begin position="229"/>
        <end position="299"/>
    </location>
</feature>
<name>A0ABM1J1P5_POLDO</name>
<reference evidence="13" key="1">
    <citation type="submission" date="2025-08" db="UniProtKB">
        <authorList>
            <consortium name="RefSeq"/>
        </authorList>
    </citation>
    <scope>IDENTIFICATION</scope>
    <source>
        <tissue evidence="13">Whole body</tissue>
    </source>
</reference>
<evidence type="ECO:0000256" key="7">
    <source>
        <dbReference type="ARBA" id="ARBA00023212"/>
    </source>
</evidence>
<keyword evidence="12" id="KW-1185">Reference proteome</keyword>
<gene>
    <name evidence="13" type="primary">LOC107071692</name>
</gene>
<evidence type="ECO:0000256" key="1">
    <source>
        <dbReference type="ARBA" id="ARBA00004611"/>
    </source>
</evidence>
<keyword evidence="6" id="KW-0969">Cilium</keyword>
<evidence type="ECO:0000256" key="6">
    <source>
        <dbReference type="ARBA" id="ARBA00023069"/>
    </source>
</evidence>
<keyword evidence="8" id="KW-0966">Cell projection</keyword>
<proteinExistence type="inferred from homology"/>
<keyword evidence="11" id="KW-0812">Transmembrane</keyword>
<protein>
    <recommendedName>
        <fullName evidence="3">Dynein regulatory complex protein 9</fullName>
    </recommendedName>
    <alternativeName>
        <fullName evidence="9">IQ domain-containing protein G</fullName>
    </alternativeName>
</protein>
<evidence type="ECO:0000313" key="12">
    <source>
        <dbReference type="Proteomes" id="UP000694924"/>
    </source>
</evidence>
<dbReference type="PANTHER" id="PTHR14871:SF1">
    <property type="entry name" value="DYNEIN REGULATORY COMPLEX PROTEIN 9"/>
    <property type="match status" value="1"/>
</dbReference>
<dbReference type="CDD" id="cd23767">
    <property type="entry name" value="IQCD"/>
    <property type="match status" value="1"/>
</dbReference>
<feature type="transmembrane region" description="Helical" evidence="11">
    <location>
        <begin position="90"/>
        <end position="111"/>
    </location>
</feature>
<organism evidence="12 13">
    <name type="scientific">Polistes dominula</name>
    <name type="common">European paper wasp</name>
    <name type="synonym">Vespa dominula</name>
    <dbReference type="NCBI Taxonomy" id="743375"/>
    <lineage>
        <taxon>Eukaryota</taxon>
        <taxon>Metazoa</taxon>
        <taxon>Ecdysozoa</taxon>
        <taxon>Arthropoda</taxon>
        <taxon>Hexapoda</taxon>
        <taxon>Insecta</taxon>
        <taxon>Pterygota</taxon>
        <taxon>Neoptera</taxon>
        <taxon>Endopterygota</taxon>
        <taxon>Hymenoptera</taxon>
        <taxon>Apocrita</taxon>
        <taxon>Aculeata</taxon>
        <taxon>Vespoidea</taxon>
        <taxon>Vespidae</taxon>
        <taxon>Polistinae</taxon>
        <taxon>Polistini</taxon>
        <taxon>Polistes</taxon>
    </lineage>
</organism>
<dbReference type="InterPro" id="IPR042618">
    <property type="entry name" value="IQCG"/>
</dbReference>
<dbReference type="SMART" id="SM00015">
    <property type="entry name" value="IQ"/>
    <property type="match status" value="1"/>
</dbReference>
<keyword evidence="4" id="KW-0963">Cytoplasm</keyword>
<sequence length="421" mass="50817">MSLQIDVYPPSILSLYEAKVIACVLEECVNHLAILRYAIPAEINDLWDDIVKPINEKYDISRDPHRIFRKEANLPPLTLSVAEKLQRDRFVFVVCELIVIYFFFFFVINTYQQIWEEYFRTYMHKILSETLDEIKRFRKFERLEQEVNNIAKMFEDEHDLEENCRIWENQVNQLRELIKDETSRKEREKRELIELAQITNGKVDDTVYEIALKMSYVENWEKARLTQQKLKHDVEEQNLLNELNEYRKEQSLEEIFTGKLCSYYEDNIKTMENEMNKWNKRYDNKIEQLQHEIDNLKVFFSICSFCSFFLSSLLNNFLTFVQKVKVEEQKIEIQDLRIMKDEREAIINANLAEIKRLEEEAKYQAILDRAATIIQTIWRGYMVRHELGEYNDLQVRLRKRKKLAAAKRKKLKKRGKKFTKK</sequence>
<dbReference type="Pfam" id="PF00612">
    <property type="entry name" value="IQ"/>
    <property type="match status" value="1"/>
</dbReference>
<dbReference type="RefSeq" id="XP_015186382.1">
    <property type="nucleotide sequence ID" value="XM_015330896.1"/>
</dbReference>
<feature type="transmembrane region" description="Helical" evidence="11">
    <location>
        <begin position="298"/>
        <end position="321"/>
    </location>
</feature>
<dbReference type="PROSITE" id="PS50096">
    <property type="entry name" value="IQ"/>
    <property type="match status" value="1"/>
</dbReference>
<keyword evidence="11" id="KW-0472">Membrane</keyword>
<evidence type="ECO:0000256" key="11">
    <source>
        <dbReference type="SAM" id="Phobius"/>
    </source>
</evidence>
<evidence type="ECO:0000256" key="2">
    <source>
        <dbReference type="ARBA" id="ARBA00008222"/>
    </source>
</evidence>
<comment type="similarity">
    <text evidence="2">Belongs to the DRC9 family.</text>
</comment>
<comment type="subcellular location">
    <subcellularLocation>
        <location evidence="1">Cytoplasm</location>
        <location evidence="1">Cytoskeleton</location>
        <location evidence="1">Flagellum axoneme</location>
    </subcellularLocation>
</comment>
<dbReference type="GeneID" id="107071692"/>
<evidence type="ECO:0000313" key="13">
    <source>
        <dbReference type="RefSeq" id="XP_015186382.1"/>
    </source>
</evidence>
<feature type="coiled-coil region" evidence="10">
    <location>
        <begin position="143"/>
        <end position="191"/>
    </location>
</feature>
<evidence type="ECO:0000256" key="10">
    <source>
        <dbReference type="SAM" id="Coils"/>
    </source>
</evidence>
<keyword evidence="10" id="KW-0175">Coiled coil</keyword>
<accession>A0ABM1J1P5</accession>
<evidence type="ECO:0000256" key="3">
    <source>
        <dbReference type="ARBA" id="ARBA00013738"/>
    </source>
</evidence>
<evidence type="ECO:0000256" key="9">
    <source>
        <dbReference type="ARBA" id="ARBA00032183"/>
    </source>
</evidence>
<evidence type="ECO:0000256" key="5">
    <source>
        <dbReference type="ARBA" id="ARBA00022846"/>
    </source>
</evidence>
<evidence type="ECO:0000256" key="4">
    <source>
        <dbReference type="ARBA" id="ARBA00022490"/>
    </source>
</evidence>